<proteinExistence type="predicted"/>
<accession>A0A7S0FU72</accession>
<reference evidence="1" key="1">
    <citation type="submission" date="2021-01" db="EMBL/GenBank/DDBJ databases">
        <authorList>
            <person name="Corre E."/>
            <person name="Pelletier E."/>
            <person name="Niang G."/>
            <person name="Scheremetjew M."/>
            <person name="Finn R."/>
            <person name="Kale V."/>
            <person name="Holt S."/>
            <person name="Cochrane G."/>
            <person name="Meng A."/>
            <person name="Brown T."/>
            <person name="Cohen L."/>
        </authorList>
    </citation>
    <scope>NUCLEOTIDE SEQUENCE</scope>
    <source>
        <strain evidence="1">Pbaha01</strain>
    </source>
</reference>
<gene>
    <name evidence="1" type="ORF">PBAH0796_LOCUS24634</name>
</gene>
<name>A0A7S0FU72_9DINO</name>
<dbReference type="AlphaFoldDB" id="A0A7S0FU72"/>
<dbReference type="EMBL" id="HBEG01040329">
    <property type="protein sequence ID" value="CAD8380086.1"/>
    <property type="molecule type" value="Transcribed_RNA"/>
</dbReference>
<sequence length="91" mass="10100">MEAYRSSKSSASAFHFNWDHHGDTWKTTTLYASTPLRASGADTLPPDLSLEAEKKSMPSTQSCPSLEYFKPLRPPAFQQAIFASDFELLAS</sequence>
<organism evidence="1">
    <name type="scientific">Pyrodinium bahamense</name>
    <dbReference type="NCBI Taxonomy" id="73915"/>
    <lineage>
        <taxon>Eukaryota</taxon>
        <taxon>Sar</taxon>
        <taxon>Alveolata</taxon>
        <taxon>Dinophyceae</taxon>
        <taxon>Gonyaulacales</taxon>
        <taxon>Pyrocystaceae</taxon>
        <taxon>Pyrodinium</taxon>
    </lineage>
</organism>
<protein>
    <submittedName>
        <fullName evidence="1">Uncharacterized protein</fullName>
    </submittedName>
</protein>
<evidence type="ECO:0000313" key="1">
    <source>
        <dbReference type="EMBL" id="CAD8380086.1"/>
    </source>
</evidence>